<dbReference type="SMART" id="SM00283">
    <property type="entry name" value="MA"/>
    <property type="match status" value="1"/>
</dbReference>
<dbReference type="Pfam" id="PF00672">
    <property type="entry name" value="HAMP"/>
    <property type="match status" value="1"/>
</dbReference>
<dbReference type="Gene3D" id="1.10.287.950">
    <property type="entry name" value="Methyl-accepting chemotaxis protein"/>
    <property type="match status" value="1"/>
</dbReference>
<evidence type="ECO:0000259" key="14">
    <source>
        <dbReference type="PROSITE" id="PS50885"/>
    </source>
</evidence>
<evidence type="ECO:0000256" key="11">
    <source>
        <dbReference type="PROSITE-ProRule" id="PRU00284"/>
    </source>
</evidence>
<dbReference type="STRING" id="1891675.B1H58_15890"/>
<dbReference type="GO" id="GO:0004888">
    <property type="term" value="F:transmembrane signaling receptor activity"/>
    <property type="evidence" value="ECO:0007669"/>
    <property type="project" value="InterPro"/>
</dbReference>
<dbReference type="PROSITE" id="PS50111">
    <property type="entry name" value="CHEMOTAXIS_TRANSDUC_2"/>
    <property type="match status" value="1"/>
</dbReference>
<sequence>MFKNIKIVTVLYAVLALFSLMQLITNGLFYYSLQKNQHNVEIDHVIRVQQEHLYDLGTTLLKARNTLVRYALYLKLQEEDKSLAASSQEMWVSSKKNLDEAKAIFHEFQQSLKQSQEKDNDEVIAAYHQLHQALSELRLMLNKGDMAGALAQPTIQYQERFILAYENWLMKNHALIEEANAINERDHEYSIGLSIFISCLSVISTVLMWIMLRRILLKPLMSTMEHIKRITRGNLTEDISAEGHNEMSQLALSLSEMQQSLRRTVSDVRGGANTIYHSATTISHDSGDLASRTEQQAASLEQTAASMEELTATVKQNADNARQASQLALSASETAQKGGKVVHNVVTTMSEISHSSKKIADIISVIDGIAFQTNILALNAAVEAARAGEQGRGFAVVAGEVRSLASRSAQAAKEIKDLIDESVSCVDTGSVLVSSAGETMHEIVSAVKRVTDIMAEIAAASDEQSRGIEQVSQAVTEMDRVTQQNAALVEASAAAAAALEEQASRLGKAVAVFTLPGGSNSMETQETSLMLTQTHTRLEDKAQAAEDNWVTF</sequence>
<dbReference type="GO" id="GO:0006935">
    <property type="term" value="P:chemotaxis"/>
    <property type="evidence" value="ECO:0007669"/>
    <property type="project" value="UniProtKB-KW"/>
</dbReference>
<evidence type="ECO:0000313" key="16">
    <source>
        <dbReference type="Proteomes" id="UP000192900"/>
    </source>
</evidence>
<feature type="transmembrane region" description="Helical" evidence="12">
    <location>
        <begin position="7"/>
        <end position="31"/>
    </location>
</feature>
<dbReference type="PANTHER" id="PTHR43531:SF14">
    <property type="entry name" value="METHYL-ACCEPTING CHEMOTAXIS PROTEIN I-RELATED"/>
    <property type="match status" value="1"/>
</dbReference>
<dbReference type="InterPro" id="IPR004090">
    <property type="entry name" value="Chemotax_Me-accpt_rcpt"/>
</dbReference>
<evidence type="ECO:0000256" key="5">
    <source>
        <dbReference type="ARBA" id="ARBA00022519"/>
    </source>
</evidence>
<keyword evidence="16" id="KW-1185">Reference proteome</keyword>
<dbReference type="GO" id="GO:0005886">
    <property type="term" value="C:plasma membrane"/>
    <property type="evidence" value="ECO:0007669"/>
    <property type="project" value="UniProtKB-SubCell"/>
</dbReference>
<dbReference type="InterPro" id="IPR003660">
    <property type="entry name" value="HAMP_dom"/>
</dbReference>
<dbReference type="SMART" id="SM00304">
    <property type="entry name" value="HAMP"/>
    <property type="match status" value="1"/>
</dbReference>
<feature type="transmembrane region" description="Helical" evidence="12">
    <location>
        <begin position="189"/>
        <end position="212"/>
    </location>
</feature>
<dbReference type="FunFam" id="1.10.287.950:FF:000001">
    <property type="entry name" value="Methyl-accepting chemotaxis sensory transducer"/>
    <property type="match status" value="1"/>
</dbReference>
<feature type="domain" description="HAMP" evidence="14">
    <location>
        <begin position="214"/>
        <end position="266"/>
    </location>
</feature>
<dbReference type="PROSITE" id="PS50885">
    <property type="entry name" value="HAMP"/>
    <property type="match status" value="1"/>
</dbReference>
<keyword evidence="2" id="KW-1003">Cell membrane</keyword>
<name>A0A1W6B8H5_9GAMM</name>
<evidence type="ECO:0000256" key="3">
    <source>
        <dbReference type="ARBA" id="ARBA00022481"/>
    </source>
</evidence>
<keyword evidence="4" id="KW-0145">Chemotaxis</keyword>
<keyword evidence="5" id="KW-0997">Cell inner membrane</keyword>
<dbReference type="Gene3D" id="1.20.120.30">
    <property type="entry name" value="Aspartate receptor, ligand-binding domain"/>
    <property type="match status" value="1"/>
</dbReference>
<feature type="domain" description="Methyl-accepting transducer" evidence="13">
    <location>
        <begin position="271"/>
        <end position="500"/>
    </location>
</feature>
<keyword evidence="3" id="KW-0488">Methylation</keyword>
<gene>
    <name evidence="15" type="ORF">B1H58_15890</name>
</gene>
<proteinExistence type="inferred from homology"/>
<dbReference type="PRINTS" id="PR00260">
    <property type="entry name" value="CHEMTRNSDUCR"/>
</dbReference>
<dbReference type="SUPFAM" id="SSF58104">
    <property type="entry name" value="Methyl-accepting chemotaxis protein (MCP) signaling domain"/>
    <property type="match status" value="1"/>
</dbReference>
<evidence type="ECO:0000256" key="10">
    <source>
        <dbReference type="ARBA" id="ARBA00029447"/>
    </source>
</evidence>
<evidence type="ECO:0000256" key="6">
    <source>
        <dbReference type="ARBA" id="ARBA00022692"/>
    </source>
</evidence>
<dbReference type="GO" id="GO:0007165">
    <property type="term" value="P:signal transduction"/>
    <property type="evidence" value="ECO:0007669"/>
    <property type="project" value="UniProtKB-KW"/>
</dbReference>
<keyword evidence="9 11" id="KW-0807">Transducer</keyword>
<comment type="similarity">
    <text evidence="10">Belongs to the methyl-accepting chemotaxis (MCP) protein family.</text>
</comment>
<dbReference type="OrthoDB" id="9765776at2"/>
<protein>
    <submittedName>
        <fullName evidence="15">Methyl-accepting chemotaxis protein II</fullName>
    </submittedName>
</protein>
<organism evidence="15 16">
    <name type="scientific">Pantoea alhagi</name>
    <dbReference type="NCBI Taxonomy" id="1891675"/>
    <lineage>
        <taxon>Bacteria</taxon>
        <taxon>Pseudomonadati</taxon>
        <taxon>Pseudomonadota</taxon>
        <taxon>Gammaproteobacteria</taxon>
        <taxon>Enterobacterales</taxon>
        <taxon>Erwiniaceae</taxon>
        <taxon>Pantoea</taxon>
    </lineage>
</organism>
<evidence type="ECO:0000256" key="8">
    <source>
        <dbReference type="ARBA" id="ARBA00023136"/>
    </source>
</evidence>
<accession>A0A1W6B8H5</accession>
<dbReference type="Pfam" id="PF00015">
    <property type="entry name" value="MCPsignal"/>
    <property type="match status" value="1"/>
</dbReference>
<reference evidence="15 16" key="1">
    <citation type="submission" date="2017-02" db="EMBL/GenBank/DDBJ databases">
        <title>Complete genome sequence of the drought resistance-promoting endophyte Pantoea alhagi LTYR-11Z.</title>
        <authorList>
            <person name="Zhang L."/>
        </authorList>
    </citation>
    <scope>NUCLEOTIDE SEQUENCE [LARGE SCALE GENOMIC DNA]</scope>
    <source>
        <strain evidence="15 16">LTYR-11Z</strain>
    </source>
</reference>
<dbReference type="InterPro" id="IPR051310">
    <property type="entry name" value="MCP_chemotaxis"/>
</dbReference>
<dbReference type="SUPFAM" id="SSF47170">
    <property type="entry name" value="Aspartate receptor, ligand-binding domain"/>
    <property type="match status" value="1"/>
</dbReference>
<evidence type="ECO:0000256" key="9">
    <source>
        <dbReference type="ARBA" id="ARBA00023224"/>
    </source>
</evidence>
<dbReference type="CDD" id="cd06225">
    <property type="entry name" value="HAMP"/>
    <property type="match status" value="1"/>
</dbReference>
<evidence type="ECO:0000256" key="12">
    <source>
        <dbReference type="SAM" id="Phobius"/>
    </source>
</evidence>
<evidence type="ECO:0000313" key="15">
    <source>
        <dbReference type="EMBL" id="ARJ43371.1"/>
    </source>
</evidence>
<dbReference type="AlphaFoldDB" id="A0A1W6B8H5"/>
<keyword evidence="6 12" id="KW-0812">Transmembrane</keyword>
<evidence type="ECO:0000256" key="7">
    <source>
        <dbReference type="ARBA" id="ARBA00022989"/>
    </source>
</evidence>
<dbReference type="EMBL" id="CP019706">
    <property type="protein sequence ID" value="ARJ43371.1"/>
    <property type="molecule type" value="Genomic_DNA"/>
</dbReference>
<evidence type="ECO:0000256" key="1">
    <source>
        <dbReference type="ARBA" id="ARBA00004429"/>
    </source>
</evidence>
<dbReference type="KEGG" id="palh:B1H58_15890"/>
<dbReference type="Proteomes" id="UP000192900">
    <property type="component" value="Chromosome"/>
</dbReference>
<evidence type="ECO:0000259" key="13">
    <source>
        <dbReference type="PROSITE" id="PS50111"/>
    </source>
</evidence>
<dbReference type="RefSeq" id="WP_085071427.1">
    <property type="nucleotide sequence ID" value="NZ_CP019706.1"/>
</dbReference>
<dbReference type="InterPro" id="IPR035440">
    <property type="entry name" value="4HB_MCP_dom_sf"/>
</dbReference>
<dbReference type="CDD" id="cd19407">
    <property type="entry name" value="Tar_Tsr_sensor"/>
    <property type="match status" value="1"/>
</dbReference>
<evidence type="ECO:0000256" key="4">
    <source>
        <dbReference type="ARBA" id="ARBA00022500"/>
    </source>
</evidence>
<dbReference type="InterPro" id="IPR003122">
    <property type="entry name" value="Tar_rcpt_lig-bd"/>
</dbReference>
<evidence type="ECO:0000256" key="2">
    <source>
        <dbReference type="ARBA" id="ARBA00022475"/>
    </source>
</evidence>
<dbReference type="Pfam" id="PF02203">
    <property type="entry name" value="TarH"/>
    <property type="match status" value="1"/>
</dbReference>
<dbReference type="PANTHER" id="PTHR43531">
    <property type="entry name" value="PROTEIN ICFG"/>
    <property type="match status" value="1"/>
</dbReference>
<keyword evidence="7 12" id="KW-1133">Transmembrane helix</keyword>
<dbReference type="CDD" id="cd11386">
    <property type="entry name" value="MCP_signal"/>
    <property type="match status" value="1"/>
</dbReference>
<keyword evidence="8 12" id="KW-0472">Membrane</keyword>
<dbReference type="InterPro" id="IPR004089">
    <property type="entry name" value="MCPsignal_dom"/>
</dbReference>
<comment type="subcellular location">
    <subcellularLocation>
        <location evidence="1">Cell inner membrane</location>
        <topology evidence="1">Multi-pass membrane protein</topology>
    </subcellularLocation>
</comment>